<evidence type="ECO:0000313" key="2">
    <source>
        <dbReference type="EMBL" id="MDI1492505.1"/>
    </source>
</evidence>
<reference evidence="2" key="1">
    <citation type="journal article" date="2023" name="Genome Biol. Evol.">
        <title>First Whole Genome Sequence and Flow Cytometry Genome Size Data for the Lichen-Forming Fungus Ramalina farinacea (Ascomycota).</title>
        <authorList>
            <person name="Llewellyn T."/>
            <person name="Mian S."/>
            <person name="Hill R."/>
            <person name="Leitch I.J."/>
            <person name="Gaya E."/>
        </authorList>
    </citation>
    <scope>NUCLEOTIDE SEQUENCE</scope>
    <source>
        <strain evidence="2">LIQ254RAFAR</strain>
    </source>
</reference>
<evidence type="ECO:0000256" key="1">
    <source>
        <dbReference type="SAM" id="MobiDB-lite"/>
    </source>
</evidence>
<feature type="compositionally biased region" description="Polar residues" evidence="1">
    <location>
        <begin position="351"/>
        <end position="363"/>
    </location>
</feature>
<accession>A0AA43QTW4</accession>
<dbReference type="AlphaFoldDB" id="A0AA43QTW4"/>
<dbReference type="PANTHER" id="PTHR47839:SF1">
    <property type="entry name" value="DOMAIN PROTEIN, PUTATIVE (AFU_ORTHOLOGUE AFUA_6G04830)-RELATED"/>
    <property type="match status" value="1"/>
</dbReference>
<feature type="compositionally biased region" description="Basic and acidic residues" evidence="1">
    <location>
        <begin position="1"/>
        <end position="16"/>
    </location>
</feature>
<sequence length="363" mass="40647">MNERAREAKIADERRLQQQAEEQQQIENRRAAWNKEQAENAARVADEQRMPGVFPDSPDHKGPRNPQQPMAPVEEPLQRPKGFFSGLGKQFGFENVKKPNQNSSQIRDSNRIPQPGSNDAPPPYSPQDSQKPRPTPQAETITAPHKVQQNLVNLIKASRPHNSNSIENQTSYNDVKETSTYCDAKPAHSLKMVGETQGLRIFLDKELEAKGLTTDIFMARNASALKLFAEVLQDCADSYSLSRNSLHIFYDDGGSTIAFNANKALFFNYRYFENLHLPAAQQGQKADAVVYWSVTMAHELAHNMVSDHSSQHSYYTESLVMQYFGRIAAKSGSSFVGTSIPPTMPADPVRQNGNNSSRLIEID</sequence>
<evidence type="ECO:0000313" key="3">
    <source>
        <dbReference type="Proteomes" id="UP001161017"/>
    </source>
</evidence>
<name>A0AA43QTW4_9LECA</name>
<organism evidence="2 3">
    <name type="scientific">Ramalina farinacea</name>
    <dbReference type="NCBI Taxonomy" id="258253"/>
    <lineage>
        <taxon>Eukaryota</taxon>
        <taxon>Fungi</taxon>
        <taxon>Dikarya</taxon>
        <taxon>Ascomycota</taxon>
        <taxon>Pezizomycotina</taxon>
        <taxon>Lecanoromycetes</taxon>
        <taxon>OSLEUM clade</taxon>
        <taxon>Lecanoromycetidae</taxon>
        <taxon>Lecanorales</taxon>
        <taxon>Lecanorineae</taxon>
        <taxon>Ramalinaceae</taxon>
        <taxon>Ramalina</taxon>
    </lineage>
</organism>
<dbReference type="Proteomes" id="UP001161017">
    <property type="component" value="Unassembled WGS sequence"/>
</dbReference>
<feature type="region of interest" description="Disordered" evidence="1">
    <location>
        <begin position="1"/>
        <end position="139"/>
    </location>
</feature>
<comment type="caution">
    <text evidence="2">The sequence shown here is derived from an EMBL/GenBank/DDBJ whole genome shotgun (WGS) entry which is preliminary data.</text>
</comment>
<feature type="region of interest" description="Disordered" evidence="1">
    <location>
        <begin position="340"/>
        <end position="363"/>
    </location>
</feature>
<gene>
    <name evidence="2" type="primary">MED6_1</name>
    <name evidence="2" type="ORF">OHK93_003719</name>
</gene>
<dbReference type="PANTHER" id="PTHR47839">
    <property type="entry name" value="DOMAIN PROTEIN, PUTATIVE (AFU_ORTHOLOGUE AFUA_6G04830)-RELATED"/>
    <property type="match status" value="1"/>
</dbReference>
<protein>
    <submittedName>
        <fullName evidence="2">Mediator of RNA polymerase II transcription subunit 6</fullName>
    </submittedName>
</protein>
<keyword evidence="3" id="KW-1185">Reference proteome</keyword>
<dbReference type="EMBL" id="JAPUFD010000019">
    <property type="protein sequence ID" value="MDI1492505.1"/>
    <property type="molecule type" value="Genomic_DNA"/>
</dbReference>
<feature type="compositionally biased region" description="Polar residues" evidence="1">
    <location>
        <begin position="98"/>
        <end position="117"/>
    </location>
</feature>
<proteinExistence type="predicted"/>
<feature type="compositionally biased region" description="Low complexity" evidence="1">
    <location>
        <begin position="17"/>
        <end position="26"/>
    </location>
</feature>